<dbReference type="EMBL" id="LZMZ01000017">
    <property type="protein sequence ID" value="OBX78421.1"/>
    <property type="molecule type" value="Genomic_DNA"/>
</dbReference>
<organism evidence="2 3">
    <name type="scientific">Faucicola atlantae</name>
    <dbReference type="NCBI Taxonomy" id="34059"/>
    <lineage>
        <taxon>Bacteria</taxon>
        <taxon>Pseudomonadati</taxon>
        <taxon>Pseudomonadota</taxon>
        <taxon>Gammaproteobacteria</taxon>
        <taxon>Moraxellales</taxon>
        <taxon>Moraxellaceae</taxon>
        <taxon>Faucicola</taxon>
    </lineage>
</organism>
<proteinExistence type="predicted"/>
<feature type="domain" description="DUF1543" evidence="1">
    <location>
        <begin position="16"/>
        <end position="66"/>
    </location>
</feature>
<dbReference type="InterPro" id="IPR011440">
    <property type="entry name" value="DUF1543"/>
</dbReference>
<gene>
    <name evidence="2" type="ORF">A9308_06495</name>
</gene>
<evidence type="ECO:0000313" key="3">
    <source>
        <dbReference type="Proteomes" id="UP000092508"/>
    </source>
</evidence>
<dbReference type="Gene3D" id="3.10.20.10">
    <property type="match status" value="2"/>
</dbReference>
<dbReference type="Pfam" id="PF07566">
    <property type="entry name" value="DUF1543"/>
    <property type="match status" value="1"/>
</dbReference>
<reference evidence="2 3" key="1">
    <citation type="submission" date="2016-06" db="EMBL/GenBank/DDBJ databases">
        <title>Draft genome of Moraxella atlantae CCUG 66109.</title>
        <authorList>
            <person name="Salva-Serra F."/>
            <person name="Engstrom-Jakobsson H."/>
            <person name="Thorell K."/>
            <person name="Gonzales-Siles L."/>
            <person name="Karlsson R."/>
            <person name="Boulund F."/>
            <person name="Engstrand L."/>
            <person name="Kristiansson E."/>
            <person name="Moore E."/>
        </authorList>
    </citation>
    <scope>NUCLEOTIDE SEQUENCE [LARGE SCALE GENOMIC DNA]</scope>
    <source>
        <strain evidence="2 3">CCUG 66109</strain>
    </source>
</reference>
<comment type="caution">
    <text evidence="2">The sequence shown here is derived from an EMBL/GenBank/DDBJ whole genome shotgun (WGS) entry which is preliminary data.</text>
</comment>
<dbReference type="STRING" id="34059.A9308_06495"/>
<name>A0A1B8QCE6_9GAMM</name>
<accession>A0A1B8QCE6</accession>
<evidence type="ECO:0000313" key="2">
    <source>
        <dbReference type="EMBL" id="OBX78421.1"/>
    </source>
</evidence>
<evidence type="ECO:0000259" key="1">
    <source>
        <dbReference type="Pfam" id="PF07566"/>
    </source>
</evidence>
<dbReference type="OrthoDB" id="850243at2"/>
<dbReference type="Proteomes" id="UP000092508">
    <property type="component" value="Unassembled WGS sequence"/>
</dbReference>
<dbReference type="AlphaFoldDB" id="A0A1B8QCE6"/>
<sequence>MQLLMLKIGATPPGRLIEQHDVMFVAAKTLGDVLPAVNAAWCEVRGKWHIDAWRTVTRVGDYSVALVCEAVSRQDRQDSAPSQPSAPQLFFINLGGYLPNQFEEYHHKLLIVADSRARAIAQAKTSAFYHDYSFINSNPAISGVATSHVDNQLTLDVDNIHNVQDLLAPDYRLHIRKLTPEQQATLPHDDQHIGYLSLKQLRALRDANAT</sequence>
<protein>
    <recommendedName>
        <fullName evidence="1">DUF1543 domain-containing protein</fullName>
    </recommendedName>
</protein>